<reference evidence="2 3" key="1">
    <citation type="submission" date="2023-08" db="EMBL/GenBank/DDBJ databases">
        <title>Black Yeasts Isolated from many extreme environments.</title>
        <authorList>
            <person name="Coleine C."/>
            <person name="Stajich J.E."/>
            <person name="Selbmann L."/>
        </authorList>
    </citation>
    <scope>NUCLEOTIDE SEQUENCE [LARGE SCALE GENOMIC DNA]</scope>
    <source>
        <strain evidence="2 3">CCFEE 5910</strain>
    </source>
</reference>
<dbReference type="PANTHER" id="PTHR47843">
    <property type="entry name" value="BTB DOMAIN-CONTAINING PROTEIN-RELATED"/>
    <property type="match status" value="1"/>
</dbReference>
<dbReference type="PROSITE" id="PS50097">
    <property type="entry name" value="BTB"/>
    <property type="match status" value="1"/>
</dbReference>
<gene>
    <name evidence="2" type="ORF">LTR05_004821</name>
</gene>
<dbReference type="Pfam" id="PF00651">
    <property type="entry name" value="BTB"/>
    <property type="match status" value="1"/>
</dbReference>
<evidence type="ECO:0000313" key="3">
    <source>
        <dbReference type="Proteomes" id="UP001309876"/>
    </source>
</evidence>
<evidence type="ECO:0000313" key="2">
    <source>
        <dbReference type="EMBL" id="KAK5085536.1"/>
    </source>
</evidence>
<sequence>MPARARDIPAEMVCEESRVPKMTYNFPDQLRLLHDSRFVDFDIKCAEHVFKAHRFVICSQSPFFRALAGGDFKEATEQATTLPDEEPALLVRYLIYLYTSSYPEADVATLERGSQFSHVKDDYAVSDEDDSLTACMLHAQMYCFARRRCDERLEKFCLQEFARNFWAKRPRQRSQNLLPKGPTRTLKYHMGKYQRDQEETLIVGTKNTHAEVFDLLSDLADWSDISITQRRVRNADGFPPTYRGRGVRDDVWQDSMLTLVDYDFDHQHLIVGRTANSNAKNLSLLSGVERWQSKAVSKSEQDLIRYILTITTEYGTLLKEMLALDLTMRKFNACLIPDASYRALQHEFFEFFLTLDSLVKPQEQRQCRTCLSIQPVLRQPCSCGKWSDSCEKDCLSKQLDELRCFCCIAIGKMKLLEDRSLVARSGRDDAFTFNPPPVVVYDDDLSDY</sequence>
<accession>A0AAN7SZI3</accession>
<comment type="caution">
    <text evidence="2">The sequence shown here is derived from an EMBL/GenBank/DDBJ whole genome shotgun (WGS) entry which is preliminary data.</text>
</comment>
<dbReference type="SUPFAM" id="SSF54695">
    <property type="entry name" value="POZ domain"/>
    <property type="match status" value="1"/>
</dbReference>
<organism evidence="2 3">
    <name type="scientific">Lithohypha guttulata</name>
    <dbReference type="NCBI Taxonomy" id="1690604"/>
    <lineage>
        <taxon>Eukaryota</taxon>
        <taxon>Fungi</taxon>
        <taxon>Dikarya</taxon>
        <taxon>Ascomycota</taxon>
        <taxon>Pezizomycotina</taxon>
        <taxon>Eurotiomycetes</taxon>
        <taxon>Chaetothyriomycetidae</taxon>
        <taxon>Chaetothyriales</taxon>
        <taxon>Trichomeriaceae</taxon>
        <taxon>Lithohypha</taxon>
    </lineage>
</organism>
<evidence type="ECO:0000259" key="1">
    <source>
        <dbReference type="PROSITE" id="PS50097"/>
    </source>
</evidence>
<dbReference type="AlphaFoldDB" id="A0AAN7SZI3"/>
<dbReference type="EMBL" id="JAVRRJ010000004">
    <property type="protein sequence ID" value="KAK5085536.1"/>
    <property type="molecule type" value="Genomic_DNA"/>
</dbReference>
<dbReference type="Gene3D" id="3.30.710.10">
    <property type="entry name" value="Potassium Channel Kv1.1, Chain A"/>
    <property type="match status" value="1"/>
</dbReference>
<name>A0AAN7SZI3_9EURO</name>
<protein>
    <recommendedName>
        <fullName evidence="1">BTB domain-containing protein</fullName>
    </recommendedName>
</protein>
<dbReference type="InterPro" id="IPR000210">
    <property type="entry name" value="BTB/POZ_dom"/>
</dbReference>
<proteinExistence type="predicted"/>
<dbReference type="Proteomes" id="UP001309876">
    <property type="component" value="Unassembled WGS sequence"/>
</dbReference>
<dbReference type="InterPro" id="IPR011333">
    <property type="entry name" value="SKP1/BTB/POZ_sf"/>
</dbReference>
<dbReference type="PANTHER" id="PTHR47843:SF5">
    <property type="entry name" value="BTB_POZ DOMAIN PROTEIN"/>
    <property type="match status" value="1"/>
</dbReference>
<feature type="domain" description="BTB" evidence="1">
    <location>
        <begin position="39"/>
        <end position="106"/>
    </location>
</feature>
<keyword evidence="3" id="KW-1185">Reference proteome</keyword>